<gene>
    <name evidence="2" type="ORF">SAMN04488498_1479</name>
</gene>
<dbReference type="RefSeq" id="WP_149764355.1">
    <property type="nucleotide sequence ID" value="NZ_BSPE01000002.1"/>
</dbReference>
<keyword evidence="3" id="KW-1185">Reference proteome</keyword>
<organism evidence="2 3">
    <name type="scientific">Neomesorhizobium albiziae</name>
    <dbReference type="NCBI Taxonomy" id="335020"/>
    <lineage>
        <taxon>Bacteria</taxon>
        <taxon>Pseudomonadati</taxon>
        <taxon>Pseudomonadota</taxon>
        <taxon>Alphaproteobacteria</taxon>
        <taxon>Hyphomicrobiales</taxon>
        <taxon>Phyllobacteriaceae</taxon>
        <taxon>Neomesorhizobium</taxon>
    </lineage>
</organism>
<evidence type="ECO:0000256" key="1">
    <source>
        <dbReference type="SAM" id="Phobius"/>
    </source>
</evidence>
<dbReference type="Proteomes" id="UP000323300">
    <property type="component" value="Unassembled WGS sequence"/>
</dbReference>
<evidence type="ECO:0000313" key="2">
    <source>
        <dbReference type="EMBL" id="SFL17370.1"/>
    </source>
</evidence>
<reference evidence="2 3" key="1">
    <citation type="submission" date="2016-10" db="EMBL/GenBank/DDBJ databases">
        <authorList>
            <person name="Varghese N."/>
            <person name="Submissions S."/>
        </authorList>
    </citation>
    <scope>NUCLEOTIDE SEQUENCE [LARGE SCALE GENOMIC DNA]</scope>
    <source>
        <strain evidence="2 3">DSM 21822</strain>
    </source>
</reference>
<evidence type="ECO:0000313" key="3">
    <source>
        <dbReference type="Proteomes" id="UP000323300"/>
    </source>
</evidence>
<dbReference type="EMBL" id="FOSL01000047">
    <property type="protein sequence ID" value="SFL17370.1"/>
    <property type="molecule type" value="Genomic_DNA"/>
</dbReference>
<dbReference type="OrthoDB" id="9553618at2"/>
<feature type="transmembrane region" description="Helical" evidence="1">
    <location>
        <begin position="68"/>
        <end position="90"/>
    </location>
</feature>
<proteinExistence type="predicted"/>
<keyword evidence="1" id="KW-1133">Transmembrane helix</keyword>
<accession>A0A1I4FJ87</accession>
<feature type="transmembrane region" description="Helical" evidence="1">
    <location>
        <begin position="43"/>
        <end position="61"/>
    </location>
</feature>
<dbReference type="AlphaFoldDB" id="A0A1I4FJ87"/>
<protein>
    <submittedName>
        <fullName evidence="2">Uncharacterized protein</fullName>
    </submittedName>
</protein>
<feature type="transmembrane region" description="Helical" evidence="1">
    <location>
        <begin position="102"/>
        <end position="125"/>
    </location>
</feature>
<sequence>MKLRTLLTLQFLYAALGLAYLVVSYMQIRGGGVPLSKAPPGPSALLFVIYAACLVGFGVYYRQAPYRIAMAIAIPVLAFGGVLMNIVSYFQTGLEGYSSFAAWAIGAAINTYGLIWNVVAAIGAYER</sequence>
<keyword evidence="1" id="KW-0472">Membrane</keyword>
<name>A0A1I4FJ87_9HYPH</name>
<keyword evidence="1" id="KW-0812">Transmembrane</keyword>